<evidence type="ECO:0000313" key="3">
    <source>
        <dbReference type="Proteomes" id="UP001458880"/>
    </source>
</evidence>
<gene>
    <name evidence="2" type="ORF">QE152_g4787</name>
</gene>
<dbReference type="AlphaFoldDB" id="A0AAW1MZY1"/>
<comment type="caution">
    <text evidence="2">The sequence shown here is derived from an EMBL/GenBank/DDBJ whole genome shotgun (WGS) entry which is preliminary data.</text>
</comment>
<evidence type="ECO:0000313" key="2">
    <source>
        <dbReference type="EMBL" id="KAK9751647.1"/>
    </source>
</evidence>
<name>A0AAW1MZY1_POPJA</name>
<evidence type="ECO:0000256" key="1">
    <source>
        <dbReference type="SAM" id="MobiDB-lite"/>
    </source>
</evidence>
<dbReference type="EMBL" id="JASPKY010000026">
    <property type="protein sequence ID" value="KAK9751647.1"/>
    <property type="molecule type" value="Genomic_DNA"/>
</dbReference>
<dbReference type="Proteomes" id="UP001458880">
    <property type="component" value="Unassembled WGS sequence"/>
</dbReference>
<keyword evidence="3" id="KW-1185">Reference proteome</keyword>
<sequence>MACSPNTSKPQHTPIPSTTQSQLPHPTSPSIYSNSNHGSLHFVHSTPIAEALPQQGSIIDFFNSKPEAFYRSMCEGPALLIEQVKMLLESRKGLSDAITFTNACLIYFNGISNMSKPSTSHIKDTVTGKYQQLRDAH</sequence>
<feature type="region of interest" description="Disordered" evidence="1">
    <location>
        <begin position="1"/>
        <end position="36"/>
    </location>
</feature>
<accession>A0AAW1MZY1</accession>
<proteinExistence type="predicted"/>
<protein>
    <submittedName>
        <fullName evidence="2">Uncharacterized protein</fullName>
    </submittedName>
</protein>
<organism evidence="2 3">
    <name type="scientific">Popillia japonica</name>
    <name type="common">Japanese beetle</name>
    <dbReference type="NCBI Taxonomy" id="7064"/>
    <lineage>
        <taxon>Eukaryota</taxon>
        <taxon>Metazoa</taxon>
        <taxon>Ecdysozoa</taxon>
        <taxon>Arthropoda</taxon>
        <taxon>Hexapoda</taxon>
        <taxon>Insecta</taxon>
        <taxon>Pterygota</taxon>
        <taxon>Neoptera</taxon>
        <taxon>Endopterygota</taxon>
        <taxon>Coleoptera</taxon>
        <taxon>Polyphaga</taxon>
        <taxon>Scarabaeiformia</taxon>
        <taxon>Scarabaeidae</taxon>
        <taxon>Rutelinae</taxon>
        <taxon>Popillia</taxon>
    </lineage>
</organism>
<reference evidence="2 3" key="1">
    <citation type="journal article" date="2024" name="BMC Genomics">
        <title>De novo assembly and annotation of Popillia japonica's genome with initial clues to its potential as an invasive pest.</title>
        <authorList>
            <person name="Cucini C."/>
            <person name="Boschi S."/>
            <person name="Funari R."/>
            <person name="Cardaioli E."/>
            <person name="Iannotti N."/>
            <person name="Marturano G."/>
            <person name="Paoli F."/>
            <person name="Bruttini M."/>
            <person name="Carapelli A."/>
            <person name="Frati F."/>
            <person name="Nardi F."/>
        </authorList>
    </citation>
    <scope>NUCLEOTIDE SEQUENCE [LARGE SCALE GENOMIC DNA]</scope>
    <source>
        <strain evidence="2">DMR45628</strain>
    </source>
</reference>